<protein>
    <submittedName>
        <fullName evidence="6">Aspartate aminotransferase family protein</fullName>
    </submittedName>
</protein>
<dbReference type="InterPro" id="IPR004637">
    <property type="entry name" value="Dat"/>
</dbReference>
<evidence type="ECO:0000313" key="6">
    <source>
        <dbReference type="EMBL" id="MCG0070024.1"/>
    </source>
</evidence>
<dbReference type="GO" id="GO:0008483">
    <property type="term" value="F:transaminase activity"/>
    <property type="evidence" value="ECO:0007669"/>
    <property type="project" value="UniProtKB-KW"/>
</dbReference>
<reference evidence="6 7" key="1">
    <citation type="submission" date="2022-01" db="EMBL/GenBank/DDBJ databases">
        <title>Draft Genome Sequences of Seven Type Strains of the Genus Streptomyces.</title>
        <authorList>
            <person name="Aziz S."/>
            <person name="Coretto E."/>
            <person name="Chronakova A."/>
            <person name="Sproer C."/>
            <person name="Huber K."/>
            <person name="Nouioui I."/>
            <person name="Gross H."/>
        </authorList>
    </citation>
    <scope>NUCLEOTIDE SEQUENCE [LARGE SCALE GENOMIC DNA]</scope>
    <source>
        <strain evidence="6 7">DSM 41685</strain>
    </source>
</reference>
<comment type="cofactor">
    <cofactor evidence="1">
        <name>pyridoxal 5'-phosphate</name>
        <dbReference type="ChEBI" id="CHEBI:597326"/>
    </cofactor>
</comment>
<dbReference type="PANTHER" id="PTHR43552">
    <property type="entry name" value="DIAMINOBUTYRATE--2-OXOGLUTARATE AMINOTRANSFERASE"/>
    <property type="match status" value="1"/>
</dbReference>
<gene>
    <name evidence="6" type="ORF">L0F81_43465</name>
</gene>
<keyword evidence="4" id="KW-0808">Transferase</keyword>
<dbReference type="InterPro" id="IPR015422">
    <property type="entry name" value="PyrdxlP-dep_Trfase_small"/>
</dbReference>
<name>A0ABS9JWU3_9ACTN</name>
<feature type="region of interest" description="Disordered" evidence="5">
    <location>
        <begin position="72"/>
        <end position="98"/>
    </location>
</feature>
<dbReference type="Gene3D" id="3.90.1150.10">
    <property type="entry name" value="Aspartate Aminotransferase, domain 1"/>
    <property type="match status" value="1"/>
</dbReference>
<comment type="similarity">
    <text evidence="2">Belongs to the class-III pyridoxal-phosphate-dependent aminotransferase family.</text>
</comment>
<dbReference type="EMBL" id="JAKKZF010000584">
    <property type="protein sequence ID" value="MCG0070024.1"/>
    <property type="molecule type" value="Genomic_DNA"/>
</dbReference>
<dbReference type="SUPFAM" id="SSF53383">
    <property type="entry name" value="PLP-dependent transferases"/>
    <property type="match status" value="1"/>
</dbReference>
<evidence type="ECO:0000256" key="5">
    <source>
        <dbReference type="SAM" id="MobiDB-lite"/>
    </source>
</evidence>
<comment type="caution">
    <text evidence="6">The sequence shown here is derived from an EMBL/GenBank/DDBJ whole genome shotgun (WGS) entry which is preliminary data.</text>
</comment>
<dbReference type="PANTHER" id="PTHR43552:SF1">
    <property type="entry name" value="DIAMINOBUTYRATE--2-OXOGLUTARATE AMINOTRANSFERASE"/>
    <property type="match status" value="1"/>
</dbReference>
<keyword evidence="3 6" id="KW-0032">Aminotransferase</keyword>
<evidence type="ECO:0000256" key="2">
    <source>
        <dbReference type="ARBA" id="ARBA00008954"/>
    </source>
</evidence>
<proteinExistence type="inferred from homology"/>
<dbReference type="InterPro" id="IPR015424">
    <property type="entry name" value="PyrdxlP-dep_Trfase"/>
</dbReference>
<keyword evidence="7" id="KW-1185">Reference proteome</keyword>
<evidence type="ECO:0000256" key="3">
    <source>
        <dbReference type="ARBA" id="ARBA00022576"/>
    </source>
</evidence>
<dbReference type="Proteomes" id="UP001299012">
    <property type="component" value="Unassembled WGS sequence"/>
</dbReference>
<feature type="region of interest" description="Disordered" evidence="5">
    <location>
        <begin position="1"/>
        <end position="20"/>
    </location>
</feature>
<evidence type="ECO:0000256" key="4">
    <source>
        <dbReference type="ARBA" id="ARBA00022679"/>
    </source>
</evidence>
<feature type="non-terminal residue" evidence="6">
    <location>
        <position position="1"/>
    </location>
</feature>
<evidence type="ECO:0000313" key="7">
    <source>
        <dbReference type="Proteomes" id="UP001299012"/>
    </source>
</evidence>
<feature type="compositionally biased region" description="Basic residues" evidence="5">
    <location>
        <begin position="77"/>
        <end position="89"/>
    </location>
</feature>
<organism evidence="6 7">
    <name type="scientific">Streptomyces tricolor</name>
    <dbReference type="NCBI Taxonomy" id="68277"/>
    <lineage>
        <taxon>Bacteria</taxon>
        <taxon>Bacillati</taxon>
        <taxon>Actinomycetota</taxon>
        <taxon>Actinomycetes</taxon>
        <taxon>Kitasatosporales</taxon>
        <taxon>Streptomycetaceae</taxon>
        <taxon>Streptomyces</taxon>
        <taxon>Streptomyces violaceoruber group</taxon>
    </lineage>
</organism>
<sequence length="98" mass="10218">ADPADAAPPGLQPARTPHPAAPELAAAVQRECLQRGLIVELGGRHASVVRLLPPLTISDEQATAVLDRLADAVTAAARHHPPHGPHQQRHPGPAQRTG</sequence>
<evidence type="ECO:0000256" key="1">
    <source>
        <dbReference type="ARBA" id="ARBA00001933"/>
    </source>
</evidence>
<accession>A0ABS9JWU3</accession>